<dbReference type="Gene3D" id="1.10.8.430">
    <property type="entry name" value="Helical domain of apoptotic protease-activating factors"/>
    <property type="match status" value="1"/>
</dbReference>
<dbReference type="InterPro" id="IPR002182">
    <property type="entry name" value="NB-ARC"/>
</dbReference>
<dbReference type="InterPro" id="IPR027417">
    <property type="entry name" value="P-loop_NTPase"/>
</dbReference>
<dbReference type="InterPro" id="IPR000157">
    <property type="entry name" value="TIR_dom"/>
</dbReference>
<dbReference type="Proteomes" id="UP000029120">
    <property type="component" value="Unassembled WGS sequence"/>
</dbReference>
<dbReference type="PANTHER" id="PTHR11017">
    <property type="entry name" value="LEUCINE-RICH REPEAT-CONTAINING PROTEIN"/>
    <property type="match status" value="1"/>
</dbReference>
<dbReference type="OrthoDB" id="1357022at2759"/>
<reference evidence="7" key="1">
    <citation type="journal article" date="2015" name="Nat. Plants">
        <title>Genome expansion of Arabis alpina linked with retrotransposition and reduced symmetric DNA methylation.</title>
        <authorList>
            <person name="Willing E.M."/>
            <person name="Rawat V."/>
            <person name="Mandakova T."/>
            <person name="Maumus F."/>
            <person name="James G.V."/>
            <person name="Nordstroem K.J."/>
            <person name="Becker C."/>
            <person name="Warthmann N."/>
            <person name="Chica C."/>
            <person name="Szarzynska B."/>
            <person name="Zytnicki M."/>
            <person name="Albani M.C."/>
            <person name="Kiefer C."/>
            <person name="Bergonzi S."/>
            <person name="Castaings L."/>
            <person name="Mateos J.L."/>
            <person name="Berns M.C."/>
            <person name="Bujdoso N."/>
            <person name="Piofczyk T."/>
            <person name="de Lorenzo L."/>
            <person name="Barrero-Sicilia C."/>
            <person name="Mateos I."/>
            <person name="Piednoel M."/>
            <person name="Hagmann J."/>
            <person name="Chen-Min-Tao R."/>
            <person name="Iglesias-Fernandez R."/>
            <person name="Schuster S.C."/>
            <person name="Alonso-Blanco C."/>
            <person name="Roudier F."/>
            <person name="Carbonero P."/>
            <person name="Paz-Ares J."/>
            <person name="Davis S.J."/>
            <person name="Pecinka A."/>
            <person name="Quesneville H."/>
            <person name="Colot V."/>
            <person name="Lysak M.A."/>
            <person name="Weigel D."/>
            <person name="Coupland G."/>
            <person name="Schneeberger K."/>
        </authorList>
    </citation>
    <scope>NUCLEOTIDE SEQUENCE [LARGE SCALE GENOMIC DNA]</scope>
    <source>
        <strain evidence="7">cv. Pajares</strain>
    </source>
</reference>
<sequence length="557" mass="62964">RKKKPSIEKVFVATKENTLFVPPTESVFLSFRGTDTRRTFVGHLHKALVDRGIVTFKDDVNIKTGQPFPHTILEAIQDSVFAIIVISENFTSSKWCLIELRTIMELWSENKLIVFPIFYGVEPSDVRKDKGSFWKPLKKHRRPPFAEEVPKWKDALTKVSFLNGKEPSKFKDDAAMTEDIVTEISTLLSSMQPIDFGDVVGMIPHMERLDPMLNIRSEEEVRMIGICGMGGIGKTTIAKYLSHQYSGGFSARCFLEDVWKISTTSGLVSLQEKFVSSILPEEYVKLSTVDHGRHHIKSRLGHQRVFVVLDGVDNVDQIRALAKETSMFGRGSRIIITTRDRSLLRICGVMEGDLYEVNCLEGNDSLLMFKRFAFVGGTPPSDVYEQLSVQASQLAHGLPFALEAFGLCFRGKTTITDWESELRRLGTTPHENTMEILKISYNDLPAIDKNVFLHVACLFNGHSILSSRAFFDNFEFGIEVLSEKSLINISTDGCLKMHVLVEQMGRQIVLQESKQRPHKQLILWDPRDICNVLGHNSVSLIEDLWDRPNSMLGAAHV</sequence>
<dbReference type="AlphaFoldDB" id="A0A087G0P6"/>
<dbReference type="InterPro" id="IPR036390">
    <property type="entry name" value="WH_DNA-bd_sf"/>
</dbReference>
<protein>
    <recommendedName>
        <fullName evidence="5">TIR domain-containing protein</fullName>
    </recommendedName>
</protein>
<dbReference type="Pfam" id="PF00931">
    <property type="entry name" value="NB-ARC"/>
    <property type="match status" value="1"/>
</dbReference>
<evidence type="ECO:0000256" key="2">
    <source>
        <dbReference type="ARBA" id="ARBA00022737"/>
    </source>
</evidence>
<dbReference type="GO" id="GO:0007165">
    <property type="term" value="P:signal transduction"/>
    <property type="evidence" value="ECO:0007669"/>
    <property type="project" value="InterPro"/>
</dbReference>
<dbReference type="SUPFAM" id="SSF46785">
    <property type="entry name" value="Winged helix' DNA-binding domain"/>
    <property type="match status" value="1"/>
</dbReference>
<dbReference type="SUPFAM" id="SSF52200">
    <property type="entry name" value="Toll/Interleukin receptor TIR domain"/>
    <property type="match status" value="1"/>
</dbReference>
<organism evidence="6 7">
    <name type="scientific">Arabis alpina</name>
    <name type="common">Alpine rock-cress</name>
    <dbReference type="NCBI Taxonomy" id="50452"/>
    <lineage>
        <taxon>Eukaryota</taxon>
        <taxon>Viridiplantae</taxon>
        <taxon>Streptophyta</taxon>
        <taxon>Embryophyta</taxon>
        <taxon>Tracheophyta</taxon>
        <taxon>Spermatophyta</taxon>
        <taxon>Magnoliopsida</taxon>
        <taxon>eudicotyledons</taxon>
        <taxon>Gunneridae</taxon>
        <taxon>Pentapetalae</taxon>
        <taxon>rosids</taxon>
        <taxon>malvids</taxon>
        <taxon>Brassicales</taxon>
        <taxon>Brassicaceae</taxon>
        <taxon>Arabideae</taxon>
        <taxon>Arabis</taxon>
    </lineage>
</organism>
<dbReference type="Gramene" id="KFK23448">
    <property type="protein sequence ID" value="KFK23448"/>
    <property type="gene ID" value="AALP_AAs63518U000100"/>
</dbReference>
<evidence type="ECO:0000313" key="7">
    <source>
        <dbReference type="Proteomes" id="UP000029120"/>
    </source>
</evidence>
<dbReference type="Gene3D" id="3.40.50.300">
    <property type="entry name" value="P-loop containing nucleotide triphosphate hydrolases"/>
    <property type="match status" value="1"/>
</dbReference>
<dbReference type="GO" id="GO:0006952">
    <property type="term" value="P:defense response"/>
    <property type="evidence" value="ECO:0007669"/>
    <property type="project" value="UniProtKB-KW"/>
</dbReference>
<feature type="domain" description="TIR" evidence="5">
    <location>
        <begin position="23"/>
        <end position="188"/>
    </location>
</feature>
<dbReference type="InterPro" id="IPR058192">
    <property type="entry name" value="WHD_ROQ1-like"/>
</dbReference>
<evidence type="ECO:0000256" key="1">
    <source>
        <dbReference type="ARBA" id="ARBA00022614"/>
    </source>
</evidence>
<dbReference type="PROSITE" id="PS50104">
    <property type="entry name" value="TIR"/>
    <property type="match status" value="1"/>
</dbReference>
<keyword evidence="4" id="KW-0520">NAD</keyword>
<keyword evidence="2" id="KW-0677">Repeat</keyword>
<dbReference type="GO" id="GO:0043531">
    <property type="term" value="F:ADP binding"/>
    <property type="evidence" value="ECO:0007669"/>
    <property type="project" value="InterPro"/>
</dbReference>
<dbReference type="EMBL" id="KL978960">
    <property type="protein sequence ID" value="KFK23448.1"/>
    <property type="molecule type" value="Genomic_DNA"/>
</dbReference>
<dbReference type="SUPFAM" id="SSF52540">
    <property type="entry name" value="P-loop containing nucleoside triphosphate hydrolases"/>
    <property type="match status" value="1"/>
</dbReference>
<evidence type="ECO:0000259" key="5">
    <source>
        <dbReference type="PROSITE" id="PS50104"/>
    </source>
</evidence>
<dbReference type="InterPro" id="IPR044974">
    <property type="entry name" value="Disease_R_plants"/>
</dbReference>
<proteinExistence type="predicted"/>
<dbReference type="SMART" id="SM00255">
    <property type="entry name" value="TIR"/>
    <property type="match status" value="1"/>
</dbReference>
<dbReference type="OMA" id="IMELWSE"/>
<name>A0A087G0P6_ARAAL</name>
<dbReference type="PRINTS" id="PR00364">
    <property type="entry name" value="DISEASERSIST"/>
</dbReference>
<dbReference type="InterPro" id="IPR035897">
    <property type="entry name" value="Toll_tir_struct_dom_sf"/>
</dbReference>
<dbReference type="Pfam" id="PF01582">
    <property type="entry name" value="TIR"/>
    <property type="match status" value="1"/>
</dbReference>
<gene>
    <name evidence="6" type="ORF">AALP_AAs63518U000100</name>
</gene>
<dbReference type="FunFam" id="3.40.50.10140:FF:000007">
    <property type="entry name" value="Disease resistance protein (TIR-NBS-LRR class)"/>
    <property type="match status" value="1"/>
</dbReference>
<dbReference type="Pfam" id="PF23282">
    <property type="entry name" value="WHD_ROQ1"/>
    <property type="match status" value="1"/>
</dbReference>
<evidence type="ECO:0000256" key="3">
    <source>
        <dbReference type="ARBA" id="ARBA00022821"/>
    </source>
</evidence>
<keyword evidence="3" id="KW-0611">Plant defense</keyword>
<dbReference type="Gene3D" id="3.40.50.10140">
    <property type="entry name" value="Toll/interleukin-1 receptor homology (TIR) domain"/>
    <property type="match status" value="1"/>
</dbReference>
<dbReference type="InterPro" id="IPR042197">
    <property type="entry name" value="Apaf_helical"/>
</dbReference>
<evidence type="ECO:0000313" key="6">
    <source>
        <dbReference type="EMBL" id="KFK23448.1"/>
    </source>
</evidence>
<evidence type="ECO:0000256" key="4">
    <source>
        <dbReference type="ARBA" id="ARBA00023027"/>
    </source>
</evidence>
<keyword evidence="1" id="KW-0433">Leucine-rich repeat</keyword>
<feature type="non-terminal residue" evidence="6">
    <location>
        <position position="1"/>
    </location>
</feature>
<dbReference type="PANTHER" id="PTHR11017:SF501">
    <property type="entry name" value="ADP-RIBOSYL CYCLASE_CYCLIC ADP-RIBOSE HYDROLASE-RELATED"/>
    <property type="match status" value="1"/>
</dbReference>
<accession>A0A087G0P6</accession>
<keyword evidence="7" id="KW-1185">Reference proteome</keyword>